<organism evidence="4 5">
    <name type="scientific">Nonomuraea endophytica</name>
    <dbReference type="NCBI Taxonomy" id="714136"/>
    <lineage>
        <taxon>Bacteria</taxon>
        <taxon>Bacillati</taxon>
        <taxon>Actinomycetota</taxon>
        <taxon>Actinomycetes</taxon>
        <taxon>Streptosporangiales</taxon>
        <taxon>Streptosporangiaceae</taxon>
        <taxon>Nonomuraea</taxon>
    </lineage>
</organism>
<sequence length="190" mass="20161">MGLRYTATRVRRAVVISAAVALALASSGCALLPGRSMAKDIGQLNVTSPELREGKPLPREYSCKGNQGSPPLRWSGEPLPGAKSIAIVLDTHTGANPAVNWVVYNIPPDWTELGPNATEALPGDDTGQAKVTSGKEGYEPPCDDKATYRFSVYALDEPVTVEGGASLPKVLKNIADRTIARGRLTVVHIE</sequence>
<comment type="caution">
    <text evidence="4">The sequence shown here is derived from an EMBL/GenBank/DDBJ whole genome shotgun (WGS) entry which is preliminary data.</text>
</comment>
<evidence type="ECO:0000256" key="1">
    <source>
        <dbReference type="ARBA" id="ARBA00007120"/>
    </source>
</evidence>
<evidence type="ECO:0000313" key="4">
    <source>
        <dbReference type="EMBL" id="MBB5083134.1"/>
    </source>
</evidence>
<feature type="region of interest" description="Disordered" evidence="2">
    <location>
        <begin position="49"/>
        <end position="75"/>
    </location>
</feature>
<evidence type="ECO:0008006" key="6">
    <source>
        <dbReference type="Google" id="ProtNLM"/>
    </source>
</evidence>
<feature type="signal peptide" evidence="3">
    <location>
        <begin position="1"/>
        <end position="38"/>
    </location>
</feature>
<dbReference type="InterPro" id="IPR005247">
    <property type="entry name" value="YbhB_YbcL/LppC-like"/>
</dbReference>
<accession>A0A7W8ACI0</accession>
<dbReference type="PANTHER" id="PTHR30289">
    <property type="entry name" value="UNCHARACTERIZED PROTEIN YBCL-RELATED"/>
    <property type="match status" value="1"/>
</dbReference>
<proteinExistence type="inferred from homology"/>
<reference evidence="4 5" key="1">
    <citation type="submission" date="2020-08" db="EMBL/GenBank/DDBJ databases">
        <title>Genomic Encyclopedia of Type Strains, Phase IV (KMG-IV): sequencing the most valuable type-strain genomes for metagenomic binning, comparative biology and taxonomic classification.</title>
        <authorList>
            <person name="Goeker M."/>
        </authorList>
    </citation>
    <scope>NUCLEOTIDE SEQUENCE [LARGE SCALE GENOMIC DNA]</scope>
    <source>
        <strain evidence="4 5">DSM 45385</strain>
    </source>
</reference>
<keyword evidence="3" id="KW-0732">Signal</keyword>
<dbReference type="PANTHER" id="PTHR30289:SF1">
    <property type="entry name" value="PEBP (PHOSPHATIDYLETHANOLAMINE-BINDING PROTEIN) FAMILY PROTEIN"/>
    <property type="match status" value="1"/>
</dbReference>
<feature type="chain" id="PRO_5030642046" description="YbhB/YbcL family Raf kinase inhibitor-like protein" evidence="3">
    <location>
        <begin position="39"/>
        <end position="190"/>
    </location>
</feature>
<dbReference type="CDD" id="cd00865">
    <property type="entry name" value="PEBP_bact_arch"/>
    <property type="match status" value="1"/>
</dbReference>
<protein>
    <recommendedName>
        <fullName evidence="6">YbhB/YbcL family Raf kinase inhibitor-like protein</fullName>
    </recommendedName>
</protein>
<dbReference type="SUPFAM" id="SSF49777">
    <property type="entry name" value="PEBP-like"/>
    <property type="match status" value="1"/>
</dbReference>
<keyword evidence="5" id="KW-1185">Reference proteome</keyword>
<dbReference type="Pfam" id="PF01161">
    <property type="entry name" value="PBP"/>
    <property type="match status" value="1"/>
</dbReference>
<evidence type="ECO:0000256" key="3">
    <source>
        <dbReference type="SAM" id="SignalP"/>
    </source>
</evidence>
<dbReference type="InterPro" id="IPR036610">
    <property type="entry name" value="PEBP-like_sf"/>
</dbReference>
<comment type="similarity">
    <text evidence="1">Belongs to the UPF0098 family.</text>
</comment>
<evidence type="ECO:0000256" key="2">
    <source>
        <dbReference type="SAM" id="MobiDB-lite"/>
    </source>
</evidence>
<dbReference type="Gene3D" id="3.90.280.10">
    <property type="entry name" value="PEBP-like"/>
    <property type="match status" value="1"/>
</dbReference>
<dbReference type="PROSITE" id="PS51257">
    <property type="entry name" value="PROKAR_LIPOPROTEIN"/>
    <property type="match status" value="1"/>
</dbReference>
<feature type="compositionally biased region" description="Basic and acidic residues" evidence="2">
    <location>
        <begin position="50"/>
        <end position="62"/>
    </location>
</feature>
<dbReference type="InterPro" id="IPR008914">
    <property type="entry name" value="PEBP"/>
</dbReference>
<name>A0A7W8ACI0_9ACTN</name>
<gene>
    <name evidence="4" type="ORF">HNR40_008637</name>
</gene>
<dbReference type="Proteomes" id="UP000568380">
    <property type="component" value="Unassembled WGS sequence"/>
</dbReference>
<dbReference type="RefSeq" id="WP_184971894.1">
    <property type="nucleotide sequence ID" value="NZ_JACHIN010000015.1"/>
</dbReference>
<dbReference type="EMBL" id="JACHIN010000015">
    <property type="protein sequence ID" value="MBB5083134.1"/>
    <property type="molecule type" value="Genomic_DNA"/>
</dbReference>
<evidence type="ECO:0000313" key="5">
    <source>
        <dbReference type="Proteomes" id="UP000568380"/>
    </source>
</evidence>
<dbReference type="AlphaFoldDB" id="A0A7W8ACI0"/>